<reference evidence="2" key="1">
    <citation type="journal article" date="2014" name="Int. J. Syst. Evol. Microbiol.">
        <title>Complete genome sequence of Corynebacterium casei LMG S-19264T (=DSM 44701T), isolated from a smear-ripened cheese.</title>
        <authorList>
            <consortium name="US DOE Joint Genome Institute (JGI-PGF)"/>
            <person name="Walter F."/>
            <person name="Albersmeier A."/>
            <person name="Kalinowski J."/>
            <person name="Ruckert C."/>
        </authorList>
    </citation>
    <scope>NUCLEOTIDE SEQUENCE</scope>
    <source>
        <strain evidence="2">CGMCC 4.7299</strain>
    </source>
</reference>
<organism evidence="2 3">
    <name type="scientific">Mangrovihabitans endophyticus</name>
    <dbReference type="NCBI Taxonomy" id="1751298"/>
    <lineage>
        <taxon>Bacteria</taxon>
        <taxon>Bacillati</taxon>
        <taxon>Actinomycetota</taxon>
        <taxon>Actinomycetes</taxon>
        <taxon>Micromonosporales</taxon>
        <taxon>Micromonosporaceae</taxon>
        <taxon>Mangrovihabitans</taxon>
    </lineage>
</organism>
<reference evidence="2" key="2">
    <citation type="submission" date="2020-09" db="EMBL/GenBank/DDBJ databases">
        <authorList>
            <person name="Sun Q."/>
            <person name="Zhou Y."/>
        </authorList>
    </citation>
    <scope>NUCLEOTIDE SEQUENCE</scope>
    <source>
        <strain evidence="2">CGMCC 4.7299</strain>
    </source>
</reference>
<dbReference type="AlphaFoldDB" id="A0A8J3FRY3"/>
<dbReference type="Proteomes" id="UP000656042">
    <property type="component" value="Unassembled WGS sequence"/>
</dbReference>
<protein>
    <submittedName>
        <fullName evidence="2">Uncharacterized protein</fullName>
    </submittedName>
</protein>
<name>A0A8J3FRY3_9ACTN</name>
<evidence type="ECO:0000313" key="2">
    <source>
        <dbReference type="EMBL" id="GGL13177.1"/>
    </source>
</evidence>
<evidence type="ECO:0000313" key="3">
    <source>
        <dbReference type="Proteomes" id="UP000656042"/>
    </source>
</evidence>
<keyword evidence="3" id="KW-1185">Reference proteome</keyword>
<gene>
    <name evidence="2" type="ORF">GCM10012284_54830</name>
</gene>
<dbReference type="EMBL" id="BMMX01000040">
    <property type="protein sequence ID" value="GGL13177.1"/>
    <property type="molecule type" value="Genomic_DNA"/>
</dbReference>
<proteinExistence type="predicted"/>
<evidence type="ECO:0000256" key="1">
    <source>
        <dbReference type="SAM" id="MobiDB-lite"/>
    </source>
</evidence>
<feature type="region of interest" description="Disordered" evidence="1">
    <location>
        <begin position="45"/>
        <end position="83"/>
    </location>
</feature>
<feature type="compositionally biased region" description="Basic and acidic residues" evidence="1">
    <location>
        <begin position="56"/>
        <end position="83"/>
    </location>
</feature>
<comment type="caution">
    <text evidence="2">The sequence shown here is derived from an EMBL/GenBank/DDBJ whole genome shotgun (WGS) entry which is preliminary data.</text>
</comment>
<sequence>MPERQVHDAVHVARRRRQAVQIGQVAAAYPSAVPVDHRRCRIRPGQADHLVPGPEQVRDDRRSEVPGGTGDKDSHEISIHKTRDLVPSPYAAMGLSAIA</sequence>
<accession>A0A8J3FRY3</accession>